<accession>A0A7Y9YBH6</accession>
<evidence type="ECO:0000259" key="3">
    <source>
        <dbReference type="Pfam" id="PF01551"/>
    </source>
</evidence>
<dbReference type="Pfam" id="PF01551">
    <property type="entry name" value="Peptidase_M23"/>
    <property type="match status" value="1"/>
</dbReference>
<organism evidence="4 5">
    <name type="scientific">Nocardioides marinus</name>
    <dbReference type="NCBI Taxonomy" id="374514"/>
    <lineage>
        <taxon>Bacteria</taxon>
        <taxon>Bacillati</taxon>
        <taxon>Actinomycetota</taxon>
        <taxon>Actinomycetes</taxon>
        <taxon>Propionibacteriales</taxon>
        <taxon>Nocardioidaceae</taxon>
        <taxon>Nocardioides</taxon>
    </lineage>
</organism>
<dbReference type="InterPro" id="IPR011055">
    <property type="entry name" value="Dup_hybrid_motif"/>
</dbReference>
<evidence type="ECO:0000256" key="2">
    <source>
        <dbReference type="SAM" id="MobiDB-lite"/>
    </source>
</evidence>
<reference evidence="4 5" key="1">
    <citation type="submission" date="2020-07" db="EMBL/GenBank/DDBJ databases">
        <title>Sequencing the genomes of 1000 actinobacteria strains.</title>
        <authorList>
            <person name="Klenk H.-P."/>
        </authorList>
    </citation>
    <scope>NUCLEOTIDE SEQUENCE [LARGE SCALE GENOMIC DNA]</scope>
    <source>
        <strain evidence="4 5">DSM 18248</strain>
    </source>
</reference>
<dbReference type="InterPro" id="IPR050570">
    <property type="entry name" value="Cell_wall_metabolism_enzyme"/>
</dbReference>
<dbReference type="GO" id="GO:0004222">
    <property type="term" value="F:metalloendopeptidase activity"/>
    <property type="evidence" value="ECO:0007669"/>
    <property type="project" value="TreeGrafter"/>
</dbReference>
<keyword evidence="5" id="KW-1185">Reference proteome</keyword>
<dbReference type="Gene3D" id="2.70.70.10">
    <property type="entry name" value="Glucose Permease (Domain IIA)"/>
    <property type="match status" value="1"/>
</dbReference>
<comment type="caution">
    <text evidence="4">The sequence shown here is derived from an EMBL/GenBank/DDBJ whole genome shotgun (WGS) entry which is preliminary data.</text>
</comment>
<dbReference type="InterPro" id="IPR016047">
    <property type="entry name" value="M23ase_b-sheet_dom"/>
</dbReference>
<feature type="region of interest" description="Disordered" evidence="2">
    <location>
        <begin position="65"/>
        <end position="85"/>
    </location>
</feature>
<dbReference type="EMBL" id="JACBZI010000001">
    <property type="protein sequence ID" value="NYI09156.1"/>
    <property type="molecule type" value="Genomic_DNA"/>
</dbReference>
<keyword evidence="1" id="KW-0175">Coiled coil</keyword>
<gene>
    <name evidence="4" type="ORF">BKA05_000671</name>
</gene>
<feature type="coiled-coil region" evidence="1">
    <location>
        <begin position="210"/>
        <end position="238"/>
    </location>
</feature>
<feature type="region of interest" description="Disordered" evidence="2">
    <location>
        <begin position="1"/>
        <end position="44"/>
    </location>
</feature>
<sequence>MGHTRDDRQAPGLGTSDPSTAYVGRRRASISAPESGTPATPYVGRRRAATPTLELPATIQVAPAPTSVPTARIEQPAPAAGRRRADVDTATIERVLADLEPVDASTSFAGEDTVILPLGITREAAAGRRRAARRATRTGVLGKVPSAPVLVGLAAMAISVGGVVTTTSPDLASAGQVRLGSVGALSGSDAVGAVRPGVVSRDADRTAGATDDLEAQVEEQAAQRNEALGQLAKKAEQRASVLAENRWVLPLAGYRLTATFGEYGLWSSYHTGLDFAADSGTPIVALARGVVTSTGYDGAYGNKTVLTLEDGTEIWYAHQTSIYVSAGETVAPGDVIGSVGSTGNVTGPHLHLEVRPGGGDPVDPRAALIANGVTP</sequence>
<protein>
    <submittedName>
        <fullName evidence="4">Murein DD-endopeptidase MepM/ murein hydrolase activator NlpD</fullName>
    </submittedName>
</protein>
<evidence type="ECO:0000256" key="1">
    <source>
        <dbReference type="SAM" id="Coils"/>
    </source>
</evidence>
<evidence type="ECO:0000313" key="5">
    <source>
        <dbReference type="Proteomes" id="UP000537326"/>
    </source>
</evidence>
<proteinExistence type="predicted"/>
<keyword evidence="4" id="KW-0378">Hydrolase</keyword>
<evidence type="ECO:0000313" key="4">
    <source>
        <dbReference type="EMBL" id="NYI09156.1"/>
    </source>
</evidence>
<dbReference type="RefSeq" id="WP_218842255.1">
    <property type="nucleotide sequence ID" value="NZ_BAAAPP010000002.1"/>
</dbReference>
<feature type="domain" description="M23ase beta-sheet core" evidence="3">
    <location>
        <begin position="269"/>
        <end position="364"/>
    </location>
</feature>
<dbReference type="PANTHER" id="PTHR21666:SF270">
    <property type="entry name" value="MUREIN HYDROLASE ACTIVATOR ENVC"/>
    <property type="match status" value="1"/>
</dbReference>
<name>A0A7Y9YBH6_9ACTN</name>
<dbReference type="CDD" id="cd12797">
    <property type="entry name" value="M23_peptidase"/>
    <property type="match status" value="1"/>
</dbReference>
<dbReference type="AlphaFoldDB" id="A0A7Y9YBH6"/>
<dbReference type="Proteomes" id="UP000537326">
    <property type="component" value="Unassembled WGS sequence"/>
</dbReference>
<dbReference type="PANTHER" id="PTHR21666">
    <property type="entry name" value="PEPTIDASE-RELATED"/>
    <property type="match status" value="1"/>
</dbReference>
<dbReference type="SUPFAM" id="SSF51261">
    <property type="entry name" value="Duplicated hybrid motif"/>
    <property type="match status" value="1"/>
</dbReference>